<sequence length="136" mass="16017">MSEEEESYDWSSMHRVLSLFRDLCFDENELRELVMRCPRLVFEDSRKWTLLLAGCQTKLGSSRTELWSFFYKFPEIKVKRCVLNIRHCFLFLNQIKMECDKISGKALSLDVIKVDIYNTRASVFKEAIVQATSLSD</sequence>
<dbReference type="EMBL" id="CABITT030000006">
    <property type="protein sequence ID" value="VVB08481.1"/>
    <property type="molecule type" value="Genomic_DNA"/>
</dbReference>
<comment type="caution">
    <text evidence="1">The sequence shown here is derived from an EMBL/GenBank/DDBJ whole genome shotgun (WGS) entry which is preliminary data.</text>
</comment>
<proteinExistence type="predicted"/>
<dbReference type="Gene3D" id="1.25.70.10">
    <property type="entry name" value="Transcription termination factor 3, mitochondrial"/>
    <property type="match status" value="1"/>
</dbReference>
<name>A0A565C4A0_9BRAS</name>
<dbReference type="AlphaFoldDB" id="A0A565C4A0"/>
<dbReference type="Proteomes" id="UP000489600">
    <property type="component" value="Unassembled WGS sequence"/>
</dbReference>
<organism evidence="1 2">
    <name type="scientific">Arabis nemorensis</name>
    <dbReference type="NCBI Taxonomy" id="586526"/>
    <lineage>
        <taxon>Eukaryota</taxon>
        <taxon>Viridiplantae</taxon>
        <taxon>Streptophyta</taxon>
        <taxon>Embryophyta</taxon>
        <taxon>Tracheophyta</taxon>
        <taxon>Spermatophyta</taxon>
        <taxon>Magnoliopsida</taxon>
        <taxon>eudicotyledons</taxon>
        <taxon>Gunneridae</taxon>
        <taxon>Pentapetalae</taxon>
        <taxon>rosids</taxon>
        <taxon>malvids</taxon>
        <taxon>Brassicales</taxon>
        <taxon>Brassicaceae</taxon>
        <taxon>Arabideae</taxon>
        <taxon>Arabis</taxon>
    </lineage>
</organism>
<accession>A0A565C4A0</accession>
<reference evidence="1" key="1">
    <citation type="submission" date="2019-07" db="EMBL/GenBank/DDBJ databases">
        <authorList>
            <person name="Dittberner H."/>
        </authorList>
    </citation>
    <scope>NUCLEOTIDE SEQUENCE [LARGE SCALE GENOMIC DNA]</scope>
</reference>
<protein>
    <submittedName>
        <fullName evidence="1">Uncharacterized protein</fullName>
    </submittedName>
</protein>
<evidence type="ECO:0000313" key="2">
    <source>
        <dbReference type="Proteomes" id="UP000489600"/>
    </source>
</evidence>
<evidence type="ECO:0000313" key="1">
    <source>
        <dbReference type="EMBL" id="VVB08481.1"/>
    </source>
</evidence>
<dbReference type="InterPro" id="IPR038538">
    <property type="entry name" value="MTERF_sf"/>
</dbReference>
<keyword evidence="2" id="KW-1185">Reference proteome</keyword>
<gene>
    <name evidence="1" type="ORF">ANE_LOCUS18925</name>
</gene>